<dbReference type="InterPro" id="IPR013785">
    <property type="entry name" value="Aldolase_TIM"/>
</dbReference>
<sequence>MGKPFKIIPVLDLKEGLVVRGVRGQREQYRPVQSSLTSSAGFVDVLQAFYEQYGLTEFYIADLDAITSAGEKNHFDLLAGRQKVGGFFPSLMLDAGVRDAGSIKEIAGTGVEKIIIGTETLFSLEALAEIINICGPDNLIVSIDIRDTRIVSPVPELARLAPPEAIRVVRQKGIREFILVQISQVGSREGVDRALVKACLQELGSGEASKGTLFLGGGISGYDDLQWLSRSGAGGALVATILHQKLLDREKVRALTMPEQ</sequence>
<evidence type="ECO:0000256" key="2">
    <source>
        <dbReference type="ARBA" id="ARBA00022605"/>
    </source>
</evidence>
<dbReference type="InterPro" id="IPR011060">
    <property type="entry name" value="RibuloseP-bd_barrel"/>
</dbReference>
<dbReference type="OrthoDB" id="1796087at2"/>
<organism evidence="6 7">
    <name type="scientific">Desulfitobacterium hafniense</name>
    <name type="common">Desulfitobacterium frappieri</name>
    <dbReference type="NCBI Taxonomy" id="49338"/>
    <lineage>
        <taxon>Bacteria</taxon>
        <taxon>Bacillati</taxon>
        <taxon>Bacillota</taxon>
        <taxon>Clostridia</taxon>
        <taxon>Eubacteriales</taxon>
        <taxon>Desulfitobacteriaceae</taxon>
        <taxon>Desulfitobacterium</taxon>
    </lineage>
</organism>
<gene>
    <name evidence="6" type="ORF">AT727_05890</name>
</gene>
<dbReference type="GO" id="GO:0003949">
    <property type="term" value="F:1-(5-phosphoribosyl)-5-[(5-phosphoribosylamino)methylideneamino]imidazole-4-carboxamide isomerase activity"/>
    <property type="evidence" value="ECO:0007669"/>
    <property type="project" value="InterPro"/>
</dbReference>
<dbReference type="GO" id="GO:0000105">
    <property type="term" value="P:L-histidine biosynthetic process"/>
    <property type="evidence" value="ECO:0007669"/>
    <property type="project" value="UniProtKB-KW"/>
</dbReference>
<dbReference type="EMBL" id="LOCK01000028">
    <property type="protein sequence ID" value="KTE91127.1"/>
    <property type="molecule type" value="Genomic_DNA"/>
</dbReference>
<dbReference type="PANTHER" id="PTHR43090:SF2">
    <property type="entry name" value="1-(5-PHOSPHORIBOSYL)-5-[(5-PHOSPHORIBOSYLAMINO)METHYLIDENEAMINO] IMIDAZOLE-4-CARBOXAMIDE ISOMERASE"/>
    <property type="match status" value="1"/>
</dbReference>
<dbReference type="CDD" id="cd04723">
    <property type="entry name" value="HisA_HisF"/>
    <property type="match status" value="1"/>
</dbReference>
<dbReference type="PANTHER" id="PTHR43090">
    <property type="entry name" value="1-(5-PHOSPHORIBOSYL)-5-[(5-PHOSPHORIBOSYLAMINO)METHYLIDENEAMINO] IMIDAZOLE-4-CARBOXAMIDE ISOMERASE"/>
    <property type="match status" value="1"/>
</dbReference>
<evidence type="ECO:0000313" key="7">
    <source>
        <dbReference type="Proteomes" id="UP000054623"/>
    </source>
</evidence>
<name>A0A0W1JH35_DESHA</name>
<dbReference type="Gene3D" id="3.20.20.70">
    <property type="entry name" value="Aldolase class I"/>
    <property type="match status" value="1"/>
</dbReference>
<dbReference type="AlphaFoldDB" id="A0A0W1JH35"/>
<dbReference type="InterPro" id="IPR044524">
    <property type="entry name" value="Isoase_HisA-like"/>
</dbReference>
<dbReference type="RefSeq" id="WP_058491427.1">
    <property type="nucleotide sequence ID" value="NZ_LOCK01000028.1"/>
</dbReference>
<dbReference type="GO" id="GO:0005737">
    <property type="term" value="C:cytoplasm"/>
    <property type="evidence" value="ECO:0007669"/>
    <property type="project" value="TreeGrafter"/>
</dbReference>
<keyword evidence="2 5" id="KW-0028">Amino-acid biosynthesis</keyword>
<evidence type="ECO:0000256" key="4">
    <source>
        <dbReference type="ARBA" id="ARBA00029440"/>
    </source>
</evidence>
<dbReference type="Pfam" id="PF00977">
    <property type="entry name" value="His_biosynth"/>
    <property type="match status" value="1"/>
</dbReference>
<evidence type="ECO:0000256" key="5">
    <source>
        <dbReference type="RuleBase" id="RU003657"/>
    </source>
</evidence>
<dbReference type="SUPFAM" id="SSF51366">
    <property type="entry name" value="Ribulose-phoshate binding barrel"/>
    <property type="match status" value="1"/>
</dbReference>
<proteinExistence type="inferred from homology"/>
<dbReference type="InterPro" id="IPR006062">
    <property type="entry name" value="His_biosynth"/>
</dbReference>
<dbReference type="Proteomes" id="UP000054623">
    <property type="component" value="Unassembled WGS sequence"/>
</dbReference>
<keyword evidence="3 5" id="KW-0368">Histidine biosynthesis</keyword>
<evidence type="ECO:0000313" key="6">
    <source>
        <dbReference type="EMBL" id="KTE91127.1"/>
    </source>
</evidence>
<dbReference type="GO" id="GO:0000162">
    <property type="term" value="P:L-tryptophan biosynthetic process"/>
    <property type="evidence" value="ECO:0007669"/>
    <property type="project" value="TreeGrafter"/>
</dbReference>
<evidence type="ECO:0008006" key="8">
    <source>
        <dbReference type="Google" id="ProtNLM"/>
    </source>
</evidence>
<evidence type="ECO:0000256" key="3">
    <source>
        <dbReference type="ARBA" id="ARBA00023102"/>
    </source>
</evidence>
<accession>A0A0W1JH35</accession>
<comment type="similarity">
    <text evidence="1 5">Belongs to the HisA/HisF family.</text>
</comment>
<comment type="pathway">
    <text evidence="4">Amino-acid biosynthesis.</text>
</comment>
<evidence type="ECO:0000256" key="1">
    <source>
        <dbReference type="ARBA" id="ARBA00009667"/>
    </source>
</evidence>
<comment type="caution">
    <text evidence="6">The sequence shown here is derived from an EMBL/GenBank/DDBJ whole genome shotgun (WGS) entry which is preliminary data.</text>
</comment>
<reference evidence="6 7" key="1">
    <citation type="submission" date="2015-12" db="EMBL/GenBank/DDBJ databases">
        <title>Draft Genome Sequence of Desulfitobacterium hafniense Strain DH, a Sulfate-reducing Bacterium Isolated from Paddy Soils.</title>
        <authorList>
            <person name="Bao P."/>
            <person name="Zhang X."/>
            <person name="Li G."/>
        </authorList>
    </citation>
    <scope>NUCLEOTIDE SEQUENCE [LARGE SCALE GENOMIC DNA]</scope>
    <source>
        <strain evidence="6 7">DH</strain>
    </source>
</reference>
<protein>
    <recommendedName>
        <fullName evidence="8">Histidine biosynthesis protein</fullName>
    </recommendedName>
</protein>